<evidence type="ECO:0000256" key="3">
    <source>
        <dbReference type="ARBA" id="ARBA00023002"/>
    </source>
</evidence>
<keyword evidence="2 6" id="KW-0049">Antioxidant</keyword>
<dbReference type="EC" id="1.11.1.28" evidence="6"/>
<dbReference type="GO" id="GO:0051920">
    <property type="term" value="F:peroxiredoxin activity"/>
    <property type="evidence" value="ECO:0007669"/>
    <property type="project" value="InterPro"/>
</dbReference>
<evidence type="ECO:0000256" key="1">
    <source>
        <dbReference type="ARBA" id="ARBA00022559"/>
    </source>
</evidence>
<dbReference type="GO" id="GO:0032843">
    <property type="term" value="F:hydroperoxide reductase activity"/>
    <property type="evidence" value="ECO:0007669"/>
    <property type="project" value="InterPro"/>
</dbReference>
<dbReference type="Pfam" id="PF02627">
    <property type="entry name" value="CMD"/>
    <property type="match status" value="1"/>
</dbReference>
<evidence type="ECO:0000313" key="9">
    <source>
        <dbReference type="Proteomes" id="UP000198748"/>
    </source>
</evidence>
<organism evidence="8 9">
    <name type="scientific">Dyadobacter soli</name>
    <dbReference type="NCBI Taxonomy" id="659014"/>
    <lineage>
        <taxon>Bacteria</taxon>
        <taxon>Pseudomonadati</taxon>
        <taxon>Bacteroidota</taxon>
        <taxon>Cytophagia</taxon>
        <taxon>Cytophagales</taxon>
        <taxon>Spirosomataceae</taxon>
        <taxon>Dyadobacter</taxon>
    </lineage>
</organism>
<comment type="function">
    <text evidence="6">Antioxidant protein with alkyl hydroperoxidase activity. Required for the reduction of the AhpC active site cysteine residues and for the regeneration of the AhpC enzyme activity.</text>
</comment>
<dbReference type="STRING" id="659014.SAMN04487996_12971"/>
<dbReference type="GO" id="GO:0045454">
    <property type="term" value="P:cell redox homeostasis"/>
    <property type="evidence" value="ECO:0007669"/>
    <property type="project" value="TreeGrafter"/>
</dbReference>
<dbReference type="Gene3D" id="1.20.1290.10">
    <property type="entry name" value="AhpD-like"/>
    <property type="match status" value="1"/>
</dbReference>
<evidence type="ECO:0000256" key="2">
    <source>
        <dbReference type="ARBA" id="ARBA00022862"/>
    </source>
</evidence>
<dbReference type="GO" id="GO:0015036">
    <property type="term" value="F:disulfide oxidoreductase activity"/>
    <property type="evidence" value="ECO:0007669"/>
    <property type="project" value="TreeGrafter"/>
</dbReference>
<evidence type="ECO:0000256" key="4">
    <source>
        <dbReference type="ARBA" id="ARBA00023157"/>
    </source>
</evidence>
<dbReference type="PANTHER" id="PTHR33930:SF7">
    <property type="entry name" value="ALKYL HYDROPEROXIDE REDUCTASE AHPD"/>
    <property type="match status" value="1"/>
</dbReference>
<comment type="catalytic activity">
    <reaction evidence="6">
        <text>N(6)-[(R)-dihydrolipoyl]-L-lysyl-[lipoyl-carrier protein] + a hydroperoxide = N(6)-[(R)-lipoyl]-L-lysyl-[lipoyl-carrier protein] + an alcohol + H2O</text>
        <dbReference type="Rhea" id="RHEA:62636"/>
        <dbReference type="Rhea" id="RHEA-COMP:10502"/>
        <dbReference type="Rhea" id="RHEA-COMP:16355"/>
        <dbReference type="ChEBI" id="CHEBI:15377"/>
        <dbReference type="ChEBI" id="CHEBI:30879"/>
        <dbReference type="ChEBI" id="CHEBI:35924"/>
        <dbReference type="ChEBI" id="CHEBI:83099"/>
        <dbReference type="ChEBI" id="CHEBI:83100"/>
        <dbReference type="EC" id="1.11.1.28"/>
    </reaction>
</comment>
<dbReference type="InterPro" id="IPR004675">
    <property type="entry name" value="AhpD_core"/>
</dbReference>
<proteinExistence type="inferred from homology"/>
<feature type="active site" description="Proton donor" evidence="6">
    <location>
        <position position="158"/>
    </location>
</feature>
<dbReference type="PANTHER" id="PTHR33930">
    <property type="entry name" value="ALKYL HYDROPEROXIDE REDUCTASE AHPD"/>
    <property type="match status" value="1"/>
</dbReference>
<name>A0A1G8A1M5_9BACT</name>
<dbReference type="SUPFAM" id="SSF69118">
    <property type="entry name" value="AhpD-like"/>
    <property type="match status" value="1"/>
</dbReference>
<dbReference type="HAMAP" id="MF_01676">
    <property type="entry name" value="AhpD"/>
    <property type="match status" value="1"/>
</dbReference>
<keyword evidence="5 6" id="KW-0676">Redox-active center</keyword>
<dbReference type="InterPro" id="IPR003779">
    <property type="entry name" value="CMD-like"/>
</dbReference>
<keyword evidence="4 6" id="KW-1015">Disulfide bond</keyword>
<dbReference type="InterPro" id="IPR029032">
    <property type="entry name" value="AhpD-like"/>
</dbReference>
<dbReference type="AlphaFoldDB" id="A0A1G8A1M5"/>
<feature type="domain" description="Carboxymuconolactone decarboxylase-like" evidence="7">
    <location>
        <begin position="131"/>
        <end position="189"/>
    </location>
</feature>
<evidence type="ECO:0000256" key="5">
    <source>
        <dbReference type="ARBA" id="ARBA00023284"/>
    </source>
</evidence>
<dbReference type="InterPro" id="IPR004674">
    <property type="entry name" value="AhpD"/>
</dbReference>
<gene>
    <name evidence="6" type="primary">ahpD</name>
    <name evidence="8" type="ORF">SAMN04487996_12971</name>
</gene>
<dbReference type="OrthoDB" id="9801997at2"/>
<feature type="disulfide bond" evidence="6">
    <location>
        <begin position="158"/>
        <end position="161"/>
    </location>
</feature>
<dbReference type="NCBIfam" id="TIGR00778">
    <property type="entry name" value="ahpD_dom"/>
    <property type="match status" value="1"/>
</dbReference>
<feature type="disulfide bond" description="Interchain (with AhpC); in linked form" evidence="6">
    <location>
        <position position="161"/>
    </location>
</feature>
<keyword evidence="1 6" id="KW-0575">Peroxidase</keyword>
<accession>A0A1G8A1M5</accession>
<evidence type="ECO:0000259" key="7">
    <source>
        <dbReference type="Pfam" id="PF02627"/>
    </source>
</evidence>
<sequence>MYPFAATGNTKESLYKEVNLPAEFESVLINKLAALDHRYLKDLKINVGNVLKSQTLNRKEALLLALSVAINEKNAALIAALEELAAQEGADEKEIAEVTACVSLMNANNVFYRFRHFMHKEFYDNAPAGIKMSIMVNPVLGKEFFELLSLVISALNGCEMCVTSHEQSVLNHGGSQARIFDAVRLGAIFKSFSVLI</sequence>
<dbReference type="EMBL" id="FNAN01000029">
    <property type="protein sequence ID" value="SDH14380.1"/>
    <property type="molecule type" value="Genomic_DNA"/>
</dbReference>
<evidence type="ECO:0000256" key="6">
    <source>
        <dbReference type="HAMAP-Rule" id="MF_01676"/>
    </source>
</evidence>
<dbReference type="Proteomes" id="UP000198748">
    <property type="component" value="Unassembled WGS sequence"/>
</dbReference>
<comment type="similarity">
    <text evidence="6">Belongs to the AhpD family.</text>
</comment>
<feature type="active site" description="Cysteine sulfenic acid (-SOH) intermediate" evidence="6">
    <location>
        <position position="161"/>
    </location>
</feature>
<protein>
    <recommendedName>
        <fullName evidence="6">Alkyl hydroperoxide reductase AhpD</fullName>
        <ecNumber evidence="6">1.11.1.28</ecNumber>
    </recommendedName>
    <alternativeName>
        <fullName evidence="6">Alkylhydroperoxidase AhpD</fullName>
    </alternativeName>
</protein>
<reference evidence="9" key="1">
    <citation type="submission" date="2016-10" db="EMBL/GenBank/DDBJ databases">
        <authorList>
            <person name="Varghese N."/>
            <person name="Submissions S."/>
        </authorList>
    </citation>
    <scope>NUCLEOTIDE SEQUENCE [LARGE SCALE GENOMIC DNA]</scope>
    <source>
        <strain evidence="9">DSM 25329</strain>
    </source>
</reference>
<dbReference type="RefSeq" id="WP_090157436.1">
    <property type="nucleotide sequence ID" value="NZ_FNAN01000029.1"/>
</dbReference>
<dbReference type="GO" id="GO:0006979">
    <property type="term" value="P:response to oxidative stress"/>
    <property type="evidence" value="ECO:0007669"/>
    <property type="project" value="InterPro"/>
</dbReference>
<keyword evidence="3 6" id="KW-0560">Oxidoreductase</keyword>
<evidence type="ECO:0000313" key="8">
    <source>
        <dbReference type="EMBL" id="SDH14380.1"/>
    </source>
</evidence>
<keyword evidence="9" id="KW-1185">Reference proteome</keyword>